<keyword evidence="2" id="KW-1185">Reference proteome</keyword>
<name>A0A1V6QBH1_9EURO</name>
<dbReference type="GO" id="GO:0008080">
    <property type="term" value="F:N-acetyltransferase activity"/>
    <property type="evidence" value="ECO:0007669"/>
    <property type="project" value="TreeGrafter"/>
</dbReference>
<sequence>MSESTEFIRTASKNERRYIMRHALGFYNALTLTGLYTIPHTDSLNANNLDKFIPALKHCIAVHPFLSTAIKGENTENPSFVRPASINLRNHLHLVDMLSNSTSSSLTDKDDRDLHLITQVTKKIHDEPFVNVDQQPPWKVLIVPLSDEAASGQRVYIIFACSHSHGDGKSGLEFHKTFLEGLKYAHELYDQGYLYQTSTSALPLLPPLEEAANLSITWRYLFLNLFGRHMPSIACRLLGLQPPANIIHGFNAWTGRAMTFDPSKFHTGSEALLVKKDLLTSFYSIEIQVETLVLAPFSDKLSLTFEP</sequence>
<accession>A0A1V6QBH1</accession>
<dbReference type="AlphaFoldDB" id="A0A1V6QBH1"/>
<reference evidence="2" key="1">
    <citation type="journal article" date="2017" name="Nat. Microbiol.">
        <title>Global analysis of biosynthetic gene clusters reveals vast potential of secondary metabolite production in Penicillium species.</title>
        <authorList>
            <person name="Nielsen J.C."/>
            <person name="Grijseels S."/>
            <person name="Prigent S."/>
            <person name="Ji B."/>
            <person name="Dainat J."/>
            <person name="Nielsen K.F."/>
            <person name="Frisvad J.C."/>
            <person name="Workman M."/>
            <person name="Nielsen J."/>
        </authorList>
    </citation>
    <scope>NUCLEOTIDE SEQUENCE [LARGE SCALE GENOMIC DNA]</scope>
    <source>
        <strain evidence="2">IBT 31811</strain>
    </source>
</reference>
<evidence type="ECO:0000313" key="1">
    <source>
        <dbReference type="EMBL" id="OQD86568.1"/>
    </source>
</evidence>
<dbReference type="PANTHER" id="PTHR28037:SF1">
    <property type="entry name" value="ALCOHOL O-ACETYLTRANSFERASE 1-RELATED"/>
    <property type="match status" value="1"/>
</dbReference>
<protein>
    <recommendedName>
        <fullName evidence="3">Condensation domain-containing protein</fullName>
    </recommendedName>
</protein>
<gene>
    <name evidence="1" type="ORF">PENANT_c007G09139</name>
</gene>
<evidence type="ECO:0008006" key="3">
    <source>
        <dbReference type="Google" id="ProtNLM"/>
    </source>
</evidence>
<dbReference type="Proteomes" id="UP000191672">
    <property type="component" value="Unassembled WGS sequence"/>
</dbReference>
<dbReference type="EMBL" id="MDYN01000007">
    <property type="protein sequence ID" value="OQD86568.1"/>
    <property type="molecule type" value="Genomic_DNA"/>
</dbReference>
<dbReference type="STRING" id="416450.A0A1V6QBH1"/>
<proteinExistence type="predicted"/>
<comment type="caution">
    <text evidence="1">The sequence shown here is derived from an EMBL/GenBank/DDBJ whole genome shotgun (WGS) entry which is preliminary data.</text>
</comment>
<evidence type="ECO:0000313" key="2">
    <source>
        <dbReference type="Proteomes" id="UP000191672"/>
    </source>
</evidence>
<organism evidence="1 2">
    <name type="scientific">Penicillium antarcticum</name>
    <dbReference type="NCBI Taxonomy" id="416450"/>
    <lineage>
        <taxon>Eukaryota</taxon>
        <taxon>Fungi</taxon>
        <taxon>Dikarya</taxon>
        <taxon>Ascomycota</taxon>
        <taxon>Pezizomycotina</taxon>
        <taxon>Eurotiomycetes</taxon>
        <taxon>Eurotiomycetidae</taxon>
        <taxon>Eurotiales</taxon>
        <taxon>Aspergillaceae</taxon>
        <taxon>Penicillium</taxon>
    </lineage>
</organism>
<dbReference type="PANTHER" id="PTHR28037">
    <property type="entry name" value="ALCOHOL O-ACETYLTRANSFERASE 1-RELATED"/>
    <property type="match status" value="1"/>
</dbReference>
<dbReference type="InterPro" id="IPR010828">
    <property type="entry name" value="Atf2/Sli1-like"/>
</dbReference>
<dbReference type="Pfam" id="PF07247">
    <property type="entry name" value="AATase"/>
    <property type="match status" value="1"/>
</dbReference>
<dbReference type="InterPro" id="IPR052058">
    <property type="entry name" value="Alcohol_O-acetyltransferase"/>
</dbReference>